<feature type="compositionally biased region" description="Pro residues" evidence="3">
    <location>
        <begin position="248"/>
        <end position="257"/>
    </location>
</feature>
<evidence type="ECO:0000313" key="4">
    <source>
        <dbReference type="EMBL" id="KAH9645041.1"/>
    </source>
</evidence>
<keyword evidence="2" id="KW-0694">RNA-binding</keyword>
<keyword evidence="2" id="KW-0396">Initiation factor</keyword>
<dbReference type="PANTHER" id="PTHR11960:SF18">
    <property type="entry name" value="EUKARYOTIC TRANSLATION INITIATION FACTOR 4E HOMOLOGOUS PROTEIN, ISOFORM B"/>
    <property type="match status" value="1"/>
</dbReference>
<feature type="region of interest" description="Disordered" evidence="3">
    <location>
        <begin position="10"/>
        <end position="55"/>
    </location>
</feature>
<keyword evidence="2" id="KW-0648">Protein biosynthesis</keyword>
<dbReference type="PROSITE" id="PS00813">
    <property type="entry name" value="IF4E"/>
    <property type="match status" value="1"/>
</dbReference>
<sequence>MTERKMCKFYNLNVPERRSGEGGQGGHGGGATQNHGNNDEDDRNSDEATPPPVPAHEHKLEYSYWMWFSRRPPARELSTSPSGYVQALRLVGRVASVEQWWGLYTHLARPSELPPLSDLHLFKLGIKPMWEDPANINGGKWVVRLRKTQTGRAWEDLCMAMLGEQFMVGPELCGVVLSVRFQCSNARAVLQDDHLAVWHRTASDTAMAARVRDALRRILQLPATVPIEYKAHGDCLRASASRAAPDEAPSPPSPRPPPSRRPRAPLLRC</sequence>
<dbReference type="InterPro" id="IPR001040">
    <property type="entry name" value="TIF_eIF_4E"/>
</dbReference>
<organism evidence="4 5">
    <name type="scientific">Spodoptera exigua</name>
    <name type="common">Beet armyworm</name>
    <name type="synonym">Noctua fulgens</name>
    <dbReference type="NCBI Taxonomy" id="7107"/>
    <lineage>
        <taxon>Eukaryota</taxon>
        <taxon>Metazoa</taxon>
        <taxon>Ecdysozoa</taxon>
        <taxon>Arthropoda</taxon>
        <taxon>Hexapoda</taxon>
        <taxon>Insecta</taxon>
        <taxon>Pterygota</taxon>
        <taxon>Neoptera</taxon>
        <taxon>Endopterygota</taxon>
        <taxon>Lepidoptera</taxon>
        <taxon>Glossata</taxon>
        <taxon>Ditrysia</taxon>
        <taxon>Noctuoidea</taxon>
        <taxon>Noctuidae</taxon>
        <taxon>Amphipyrinae</taxon>
        <taxon>Spodoptera</taxon>
    </lineage>
</organism>
<comment type="similarity">
    <text evidence="2">Belongs to the eukaryotic initiation factor 4E family.</text>
</comment>
<dbReference type="SUPFAM" id="SSF55418">
    <property type="entry name" value="eIF4e-like"/>
    <property type="match status" value="1"/>
</dbReference>
<dbReference type="EMBL" id="JACEFF010000057">
    <property type="protein sequence ID" value="KAH9645041.1"/>
    <property type="molecule type" value="Genomic_DNA"/>
</dbReference>
<feature type="compositionally biased region" description="Low complexity" evidence="3">
    <location>
        <begin position="238"/>
        <end position="247"/>
    </location>
</feature>
<dbReference type="AlphaFoldDB" id="A0A922MYE6"/>
<gene>
    <name evidence="4" type="ORF">HF086_005586</name>
</gene>
<feature type="compositionally biased region" description="Gly residues" evidence="3">
    <location>
        <begin position="21"/>
        <end position="31"/>
    </location>
</feature>
<evidence type="ECO:0000256" key="2">
    <source>
        <dbReference type="RuleBase" id="RU004374"/>
    </source>
</evidence>
<evidence type="ECO:0000256" key="3">
    <source>
        <dbReference type="SAM" id="MobiDB-lite"/>
    </source>
</evidence>
<dbReference type="Gene3D" id="3.30.760.10">
    <property type="entry name" value="RNA Cap, Translation Initiation Factor Eif4e"/>
    <property type="match status" value="1"/>
</dbReference>
<proteinExistence type="inferred from homology"/>
<dbReference type="PANTHER" id="PTHR11960">
    <property type="entry name" value="EUKARYOTIC TRANSLATION INITIATION FACTOR 4E RELATED"/>
    <property type="match status" value="1"/>
</dbReference>
<comment type="caution">
    <text evidence="4">The sequence shown here is derived from an EMBL/GenBank/DDBJ whole genome shotgun (WGS) entry which is preliminary data.</text>
</comment>
<name>A0A922MYE6_SPOEX</name>
<evidence type="ECO:0000256" key="1">
    <source>
        <dbReference type="ARBA" id="ARBA00032656"/>
    </source>
</evidence>
<reference evidence="4" key="1">
    <citation type="journal article" date="2021" name="G3 (Bethesda)">
        <title>Genome and transcriptome analysis of the beet armyworm Spodoptera exigua reveals targets for pest control. .</title>
        <authorList>
            <person name="Simon S."/>
            <person name="Breeschoten T."/>
            <person name="Jansen H.J."/>
            <person name="Dirks R.P."/>
            <person name="Schranz M.E."/>
            <person name="Ros V.I.D."/>
        </authorList>
    </citation>
    <scope>NUCLEOTIDE SEQUENCE</scope>
    <source>
        <strain evidence="4">TB_SE_WUR_2020</strain>
    </source>
</reference>
<feature type="region of interest" description="Disordered" evidence="3">
    <location>
        <begin position="238"/>
        <end position="269"/>
    </location>
</feature>
<evidence type="ECO:0000313" key="5">
    <source>
        <dbReference type="Proteomes" id="UP000814243"/>
    </source>
</evidence>
<protein>
    <recommendedName>
        <fullName evidence="1">eIF-4F 25 kDa subunit</fullName>
    </recommendedName>
</protein>
<accession>A0A922MYE6</accession>
<dbReference type="Pfam" id="PF01652">
    <property type="entry name" value="IF4E"/>
    <property type="match status" value="1"/>
</dbReference>
<dbReference type="GO" id="GO:0003743">
    <property type="term" value="F:translation initiation factor activity"/>
    <property type="evidence" value="ECO:0007669"/>
    <property type="project" value="UniProtKB-KW"/>
</dbReference>
<dbReference type="InterPro" id="IPR019770">
    <property type="entry name" value="TIF_eIF_4E_CS"/>
</dbReference>
<dbReference type="GO" id="GO:0000340">
    <property type="term" value="F:RNA 7-methylguanosine cap binding"/>
    <property type="evidence" value="ECO:0007669"/>
    <property type="project" value="TreeGrafter"/>
</dbReference>
<dbReference type="Proteomes" id="UP000814243">
    <property type="component" value="Unassembled WGS sequence"/>
</dbReference>
<dbReference type="GO" id="GO:0016281">
    <property type="term" value="C:eukaryotic translation initiation factor 4F complex"/>
    <property type="evidence" value="ECO:0007669"/>
    <property type="project" value="TreeGrafter"/>
</dbReference>
<dbReference type="InterPro" id="IPR023398">
    <property type="entry name" value="TIF_eIF4e-like"/>
</dbReference>